<keyword evidence="2" id="KW-0732">Signal</keyword>
<sequence length="185" mass="21062">MMIRKASIALLLSLLLACCAGPANLHKVDDKVWRSGQPARYQFRELKKQGVGEVLCLRRWHSDIDEAPGMDLHHVRMNAGKIKDEQIVRALQAILAADQPILVHCFHGADRTGAVIAMYRMVVQEWPRQKAIDEFMDPKYGHHADYFPNIREYLEKVDIGKIRREVFTSPAPRSDTHAELQLGPS</sequence>
<evidence type="ECO:0000313" key="4">
    <source>
        <dbReference type="EMBL" id="QJE96196.1"/>
    </source>
</evidence>
<dbReference type="InterPro" id="IPR029021">
    <property type="entry name" value="Prot-tyrosine_phosphatase-like"/>
</dbReference>
<dbReference type="EMBL" id="CP051774">
    <property type="protein sequence ID" value="QJE96196.1"/>
    <property type="molecule type" value="Genomic_DNA"/>
</dbReference>
<dbReference type="InterPro" id="IPR004861">
    <property type="entry name" value="Siw14-like"/>
</dbReference>
<evidence type="ECO:0000259" key="3">
    <source>
        <dbReference type="PROSITE" id="PS50056"/>
    </source>
</evidence>
<dbReference type="PANTHER" id="PTHR31126:SF72">
    <property type="entry name" value="DUAL SPECIFICITY PROTEIN PHOSPHATASE TPBA"/>
    <property type="match status" value="1"/>
</dbReference>
<dbReference type="Proteomes" id="UP000501812">
    <property type="component" value="Chromosome"/>
</dbReference>
<evidence type="ECO:0000313" key="5">
    <source>
        <dbReference type="Proteomes" id="UP000501812"/>
    </source>
</evidence>
<gene>
    <name evidence="4" type="ORF">HHL09_10505</name>
</gene>
<feature type="domain" description="Tyrosine specific protein phosphatases" evidence="3">
    <location>
        <begin position="85"/>
        <end position="133"/>
    </location>
</feature>
<dbReference type="PROSITE" id="PS51257">
    <property type="entry name" value="PROKAR_LIPOPROTEIN"/>
    <property type="match status" value="1"/>
</dbReference>
<comment type="similarity">
    <text evidence="1">Belongs to the protein-tyrosine phosphatase family.</text>
</comment>
<dbReference type="PROSITE" id="PS50056">
    <property type="entry name" value="TYR_PHOSPHATASE_2"/>
    <property type="match status" value="1"/>
</dbReference>
<dbReference type="SUPFAM" id="SSF52799">
    <property type="entry name" value="(Phosphotyrosine protein) phosphatases II"/>
    <property type="match status" value="1"/>
</dbReference>
<dbReference type="AlphaFoldDB" id="A0A858RGD0"/>
<feature type="signal peptide" evidence="2">
    <location>
        <begin position="1"/>
        <end position="25"/>
    </location>
</feature>
<reference evidence="4 5" key="1">
    <citation type="submission" date="2020-04" db="EMBL/GenBank/DDBJ databases">
        <title>Luteolibacter sp. G-1-1-1 isolated from soil.</title>
        <authorList>
            <person name="Dahal R.H."/>
        </authorList>
    </citation>
    <scope>NUCLEOTIDE SEQUENCE [LARGE SCALE GENOMIC DNA]</scope>
    <source>
        <strain evidence="4 5">G-1-1-1</strain>
    </source>
</reference>
<dbReference type="InterPro" id="IPR000387">
    <property type="entry name" value="Tyr_Pase_dom"/>
</dbReference>
<dbReference type="Gene3D" id="3.90.190.10">
    <property type="entry name" value="Protein tyrosine phosphatase superfamily"/>
    <property type="match status" value="1"/>
</dbReference>
<dbReference type="InterPro" id="IPR016130">
    <property type="entry name" value="Tyr_Pase_AS"/>
</dbReference>
<dbReference type="Pfam" id="PF03162">
    <property type="entry name" value="Y_phosphatase2"/>
    <property type="match status" value="1"/>
</dbReference>
<evidence type="ECO:0000256" key="2">
    <source>
        <dbReference type="SAM" id="SignalP"/>
    </source>
</evidence>
<name>A0A858RGD0_9BACT</name>
<feature type="chain" id="PRO_5032755101" evidence="2">
    <location>
        <begin position="26"/>
        <end position="185"/>
    </location>
</feature>
<protein>
    <submittedName>
        <fullName evidence="4">Dual specificity protein phosphatase family protein</fullName>
    </submittedName>
</protein>
<dbReference type="KEGG" id="luo:HHL09_10505"/>
<organism evidence="4 5">
    <name type="scientific">Luteolibacter luteus</name>
    <dbReference type="NCBI Taxonomy" id="2728835"/>
    <lineage>
        <taxon>Bacteria</taxon>
        <taxon>Pseudomonadati</taxon>
        <taxon>Verrucomicrobiota</taxon>
        <taxon>Verrucomicrobiia</taxon>
        <taxon>Verrucomicrobiales</taxon>
        <taxon>Verrucomicrobiaceae</taxon>
        <taxon>Luteolibacter</taxon>
    </lineage>
</organism>
<dbReference type="PANTHER" id="PTHR31126">
    <property type="entry name" value="TYROSINE-PROTEIN PHOSPHATASE"/>
    <property type="match status" value="1"/>
</dbReference>
<dbReference type="GO" id="GO:0016791">
    <property type="term" value="F:phosphatase activity"/>
    <property type="evidence" value="ECO:0007669"/>
    <property type="project" value="TreeGrafter"/>
</dbReference>
<dbReference type="PROSITE" id="PS00383">
    <property type="entry name" value="TYR_PHOSPHATASE_1"/>
    <property type="match status" value="1"/>
</dbReference>
<accession>A0A858RGD0</accession>
<evidence type="ECO:0000256" key="1">
    <source>
        <dbReference type="ARBA" id="ARBA00009580"/>
    </source>
</evidence>
<dbReference type="RefSeq" id="WP_169454597.1">
    <property type="nucleotide sequence ID" value="NZ_CP051774.1"/>
</dbReference>
<proteinExistence type="inferred from homology"/>
<keyword evidence="5" id="KW-1185">Reference proteome</keyword>